<evidence type="ECO:0000313" key="2">
    <source>
        <dbReference type="EMBL" id="VFT87287.1"/>
    </source>
</evidence>
<proteinExistence type="predicted"/>
<protein>
    <submittedName>
        <fullName evidence="2">Aste57867_10413 protein</fullName>
    </submittedName>
</protein>
<organism evidence="2 3">
    <name type="scientific">Aphanomyces stellatus</name>
    <dbReference type="NCBI Taxonomy" id="120398"/>
    <lineage>
        <taxon>Eukaryota</taxon>
        <taxon>Sar</taxon>
        <taxon>Stramenopiles</taxon>
        <taxon>Oomycota</taxon>
        <taxon>Saprolegniomycetes</taxon>
        <taxon>Saprolegniales</taxon>
        <taxon>Verrucalvaceae</taxon>
        <taxon>Aphanomyces</taxon>
    </lineage>
</organism>
<sequence length="90" mass="9922">MEHGDTNTGYFICLSDGQKCMRLLQDKQPYVGWNTIAAEDVVTVRVTPQRPLHLLKNGVDLGQAFAGVDRTHLLCPVVMFCSGCVSIVEL</sequence>
<dbReference type="Gene3D" id="2.60.120.920">
    <property type="match status" value="1"/>
</dbReference>
<evidence type="ECO:0000313" key="3">
    <source>
        <dbReference type="Proteomes" id="UP000332933"/>
    </source>
</evidence>
<gene>
    <name evidence="2" type="primary">Aste57867_10413</name>
    <name evidence="1" type="ORF">As57867_010373</name>
    <name evidence="2" type="ORF">ASTE57867_10413</name>
</gene>
<evidence type="ECO:0000313" key="1">
    <source>
        <dbReference type="EMBL" id="KAF0698991.1"/>
    </source>
</evidence>
<dbReference type="Proteomes" id="UP000332933">
    <property type="component" value="Unassembled WGS sequence"/>
</dbReference>
<keyword evidence="3" id="KW-1185">Reference proteome</keyword>
<name>A0A485KQU0_9STRA</name>
<dbReference type="EMBL" id="CAADRA010005226">
    <property type="protein sequence ID" value="VFT87287.1"/>
    <property type="molecule type" value="Genomic_DNA"/>
</dbReference>
<reference evidence="2 3" key="1">
    <citation type="submission" date="2019-03" db="EMBL/GenBank/DDBJ databases">
        <authorList>
            <person name="Gaulin E."/>
            <person name="Dumas B."/>
        </authorList>
    </citation>
    <scope>NUCLEOTIDE SEQUENCE [LARGE SCALE GENOMIC DNA]</scope>
    <source>
        <strain evidence="2">CBS 568.67</strain>
    </source>
</reference>
<dbReference type="InterPro" id="IPR043136">
    <property type="entry name" value="B30.2/SPRY_sf"/>
</dbReference>
<accession>A0A485KQU0</accession>
<dbReference type="AlphaFoldDB" id="A0A485KQU0"/>
<reference evidence="1" key="2">
    <citation type="submission" date="2019-06" db="EMBL/GenBank/DDBJ databases">
        <title>Genomics analysis of Aphanomyces spp. identifies a new class of oomycete effector associated with host adaptation.</title>
        <authorList>
            <person name="Gaulin E."/>
        </authorList>
    </citation>
    <scope>NUCLEOTIDE SEQUENCE</scope>
    <source>
        <strain evidence="1">CBS 578.67</strain>
    </source>
</reference>
<dbReference type="EMBL" id="VJMH01005205">
    <property type="protein sequence ID" value="KAF0698991.1"/>
    <property type="molecule type" value="Genomic_DNA"/>
</dbReference>